<accession>A0A0L0SIA8</accession>
<reference evidence="3 4" key="1">
    <citation type="submission" date="2009-11" db="EMBL/GenBank/DDBJ databases">
        <title>Annotation of Allomyces macrogynus ATCC 38327.</title>
        <authorList>
            <consortium name="The Broad Institute Genome Sequencing Platform"/>
            <person name="Russ C."/>
            <person name="Cuomo C."/>
            <person name="Burger G."/>
            <person name="Gray M.W."/>
            <person name="Holland P.W.H."/>
            <person name="King N."/>
            <person name="Lang F.B.F."/>
            <person name="Roger A.J."/>
            <person name="Ruiz-Trillo I."/>
            <person name="Young S.K."/>
            <person name="Zeng Q."/>
            <person name="Gargeya S."/>
            <person name="Fitzgerald M."/>
            <person name="Haas B."/>
            <person name="Abouelleil A."/>
            <person name="Alvarado L."/>
            <person name="Arachchi H.M."/>
            <person name="Berlin A."/>
            <person name="Chapman S.B."/>
            <person name="Gearin G."/>
            <person name="Goldberg J."/>
            <person name="Griggs A."/>
            <person name="Gujja S."/>
            <person name="Hansen M."/>
            <person name="Heiman D."/>
            <person name="Howarth C."/>
            <person name="Larimer J."/>
            <person name="Lui A."/>
            <person name="MacDonald P.J.P."/>
            <person name="McCowen C."/>
            <person name="Montmayeur A."/>
            <person name="Murphy C."/>
            <person name="Neiman D."/>
            <person name="Pearson M."/>
            <person name="Priest M."/>
            <person name="Roberts A."/>
            <person name="Saif S."/>
            <person name="Shea T."/>
            <person name="Sisk P."/>
            <person name="Stolte C."/>
            <person name="Sykes S."/>
            <person name="Wortman J."/>
            <person name="Nusbaum C."/>
            <person name="Birren B."/>
        </authorList>
    </citation>
    <scope>NUCLEOTIDE SEQUENCE [LARGE SCALE GENOMIC DNA]</scope>
    <source>
        <strain evidence="3 4">ATCC 38327</strain>
    </source>
</reference>
<sequence>MCPSRRRARVTRDPVGAMPALLALIAATLIAAAVFGPVTAAAVASTTPDATATAGTLAPRGLIAPLLGTPWVMLQSFASFSPHPTAMVGTPPVLDPMASVKIPTALQTRVAIAMDGGAMDDDVALPRLATRNDATTSARSTTVIAAPTPSISRNSTSTDTDPTATPTPTSDAPDRPARTSTSTTSSRTASTTSTTTIIPGPRALPPPPADYTLPASATAPVVANTATAAPAKPTSDVDSGVDERYRDAHLTPEQVANVETHGTLLQIVGTTDKPAWWTAVAAAKWAPVAVAGVILAATVGGIVGWRWVRRRRRAAKGEMVVGAAGDEEGGVATANDAMLGSARS</sequence>
<feature type="transmembrane region" description="Helical" evidence="2">
    <location>
        <begin position="285"/>
        <end position="308"/>
    </location>
</feature>
<dbReference type="VEuPathDB" id="FungiDB:AMAG_07324"/>
<evidence type="ECO:0000313" key="3">
    <source>
        <dbReference type="EMBL" id="KNE62070.1"/>
    </source>
</evidence>
<keyword evidence="2" id="KW-0472">Membrane</keyword>
<feature type="compositionally biased region" description="Low complexity" evidence="1">
    <location>
        <begin position="155"/>
        <end position="171"/>
    </location>
</feature>
<evidence type="ECO:0000256" key="2">
    <source>
        <dbReference type="SAM" id="Phobius"/>
    </source>
</evidence>
<gene>
    <name evidence="3" type="ORF">AMAG_07324</name>
</gene>
<dbReference type="Proteomes" id="UP000054350">
    <property type="component" value="Unassembled WGS sequence"/>
</dbReference>
<dbReference type="EMBL" id="GG745339">
    <property type="protein sequence ID" value="KNE62070.1"/>
    <property type="molecule type" value="Genomic_DNA"/>
</dbReference>
<keyword evidence="2" id="KW-0812">Transmembrane</keyword>
<protein>
    <submittedName>
        <fullName evidence="3">Uncharacterized protein</fullName>
    </submittedName>
</protein>
<proteinExistence type="predicted"/>
<evidence type="ECO:0000313" key="4">
    <source>
        <dbReference type="Proteomes" id="UP000054350"/>
    </source>
</evidence>
<dbReference type="AlphaFoldDB" id="A0A0L0SIA8"/>
<evidence type="ECO:0000256" key="1">
    <source>
        <dbReference type="SAM" id="MobiDB-lite"/>
    </source>
</evidence>
<keyword evidence="2" id="KW-1133">Transmembrane helix</keyword>
<reference evidence="4" key="2">
    <citation type="submission" date="2009-11" db="EMBL/GenBank/DDBJ databases">
        <title>The Genome Sequence of Allomyces macrogynus strain ATCC 38327.</title>
        <authorList>
            <consortium name="The Broad Institute Genome Sequencing Platform"/>
            <person name="Russ C."/>
            <person name="Cuomo C."/>
            <person name="Shea T."/>
            <person name="Young S.K."/>
            <person name="Zeng Q."/>
            <person name="Koehrsen M."/>
            <person name="Haas B."/>
            <person name="Borodovsky M."/>
            <person name="Guigo R."/>
            <person name="Alvarado L."/>
            <person name="Berlin A."/>
            <person name="Borenstein D."/>
            <person name="Chen Z."/>
            <person name="Engels R."/>
            <person name="Freedman E."/>
            <person name="Gellesch M."/>
            <person name="Goldberg J."/>
            <person name="Griggs A."/>
            <person name="Gujja S."/>
            <person name="Heiman D."/>
            <person name="Hepburn T."/>
            <person name="Howarth C."/>
            <person name="Jen D."/>
            <person name="Larson L."/>
            <person name="Lewis B."/>
            <person name="Mehta T."/>
            <person name="Park D."/>
            <person name="Pearson M."/>
            <person name="Roberts A."/>
            <person name="Saif S."/>
            <person name="Shenoy N."/>
            <person name="Sisk P."/>
            <person name="Stolte C."/>
            <person name="Sykes S."/>
            <person name="Walk T."/>
            <person name="White J."/>
            <person name="Yandava C."/>
            <person name="Burger G."/>
            <person name="Gray M.W."/>
            <person name="Holland P.W.H."/>
            <person name="King N."/>
            <person name="Lang F.B.F."/>
            <person name="Roger A.J."/>
            <person name="Ruiz-Trillo I."/>
            <person name="Lander E."/>
            <person name="Nusbaum C."/>
        </authorList>
    </citation>
    <scope>NUCLEOTIDE SEQUENCE [LARGE SCALE GENOMIC DNA]</scope>
    <source>
        <strain evidence="4">ATCC 38327</strain>
    </source>
</reference>
<name>A0A0L0SIA8_ALLM3</name>
<feature type="compositionally biased region" description="Low complexity" evidence="1">
    <location>
        <begin position="178"/>
        <end position="201"/>
    </location>
</feature>
<keyword evidence="4" id="KW-1185">Reference proteome</keyword>
<feature type="compositionally biased region" description="Polar residues" evidence="1">
    <location>
        <begin position="134"/>
        <end position="154"/>
    </location>
</feature>
<organism evidence="3 4">
    <name type="scientific">Allomyces macrogynus (strain ATCC 38327)</name>
    <name type="common">Allomyces javanicus var. macrogynus</name>
    <dbReference type="NCBI Taxonomy" id="578462"/>
    <lineage>
        <taxon>Eukaryota</taxon>
        <taxon>Fungi</taxon>
        <taxon>Fungi incertae sedis</taxon>
        <taxon>Blastocladiomycota</taxon>
        <taxon>Blastocladiomycetes</taxon>
        <taxon>Blastocladiales</taxon>
        <taxon>Blastocladiaceae</taxon>
        <taxon>Allomyces</taxon>
    </lineage>
</organism>
<feature type="region of interest" description="Disordered" evidence="1">
    <location>
        <begin position="134"/>
        <end position="212"/>
    </location>
</feature>